<proteinExistence type="predicted"/>
<dbReference type="InterPro" id="IPR052894">
    <property type="entry name" value="AsmA-related"/>
</dbReference>
<protein>
    <recommendedName>
        <fullName evidence="2">AsmA domain-containing protein</fullName>
    </recommendedName>
</protein>
<dbReference type="GO" id="GO:0090313">
    <property type="term" value="P:regulation of protein targeting to membrane"/>
    <property type="evidence" value="ECO:0007669"/>
    <property type="project" value="TreeGrafter"/>
</dbReference>
<accession>A0A0F9IER6</accession>
<comment type="caution">
    <text evidence="1">The sequence shown here is derived from an EMBL/GenBank/DDBJ whole genome shotgun (WGS) entry which is preliminary data.</text>
</comment>
<dbReference type="AlphaFoldDB" id="A0A0F9IER6"/>
<dbReference type="PANTHER" id="PTHR30441">
    <property type="entry name" value="DUF748 DOMAIN-CONTAINING PROTEIN"/>
    <property type="match status" value="1"/>
</dbReference>
<organism evidence="1">
    <name type="scientific">marine sediment metagenome</name>
    <dbReference type="NCBI Taxonomy" id="412755"/>
    <lineage>
        <taxon>unclassified sequences</taxon>
        <taxon>metagenomes</taxon>
        <taxon>ecological metagenomes</taxon>
    </lineage>
</organism>
<feature type="non-terminal residue" evidence="1">
    <location>
        <position position="770"/>
    </location>
</feature>
<evidence type="ECO:0000313" key="1">
    <source>
        <dbReference type="EMBL" id="KKM18209.1"/>
    </source>
</evidence>
<dbReference type="EMBL" id="LAZR01014271">
    <property type="protein sequence ID" value="KKM18209.1"/>
    <property type="molecule type" value="Genomic_DNA"/>
</dbReference>
<sequence>MSISYRRLVAGTIVLVVLLGFAFFLRSPYVSNALKKAVLKELRAATGHQVIAAQMYVNMFPLFVGFSDLEAFDAEGEKVFSAERTKAYLNLSSVLSGTVSVDRIVITRMDLWGSSDKVAELKRHASKRKAKRTGRFVGVDIRTVVLEEAMIIYTHSPSSLRVETRGVDLELVLKDDPSAVFAVKQTTLLQKGWPELTGSIKGRARLDGEDLKLDSFRVESFGSGAEGGAVLRLGKSYEFSLDAKVLASSVKRLLGLAKTRDGTVLVNGSVSLAPKLKETTLDLELGGDFYLETLLEALGVKDRFELAGHIDFRGKVKGPVTSLVGEAKGVMKDAVLFGVHADRLASTVRLKDNVLSFHGLEGDVYGGKASGTVSFNLPVPKEYSVDITFENADSEPVQKLVGIKWLPLPKGKVEGNFKTSGNKFKPNGRFSFNAVKGREDPFGRVQTIRGSYSLEDKVLALKDINARSSEAHLFFSGSTDLGSGGLDFEGYMLSTDINSHLSPYFKRLNGGGRVDAKVSGTRDAPQVAGKVELWDARLDDYMFGSVLTDFSMDRTGLRVPGLTANSGETGHSAEGVVRFQEGDGLLPEMSTLEYDLKVSAENGDLGALVSFIGLGSRVEGLFDADVAFKGMGKTPVIEGKAVVEAASIYGRRVDKGAFRFSYADREFSLWEGRFREGDSLLKLDGAVSLDRDFTFAASSNNLSLRNVFAGQYDIDYTARLKISGDGTFDEPEISLEGDLKKGSFRNYPLWDSSIKGSLSGRQYEIDVHIM</sequence>
<evidence type="ECO:0008006" key="2">
    <source>
        <dbReference type="Google" id="ProtNLM"/>
    </source>
</evidence>
<dbReference type="GO" id="GO:0005886">
    <property type="term" value="C:plasma membrane"/>
    <property type="evidence" value="ECO:0007669"/>
    <property type="project" value="TreeGrafter"/>
</dbReference>
<name>A0A0F9IER6_9ZZZZ</name>
<reference evidence="1" key="1">
    <citation type="journal article" date="2015" name="Nature">
        <title>Complex archaea that bridge the gap between prokaryotes and eukaryotes.</title>
        <authorList>
            <person name="Spang A."/>
            <person name="Saw J.H."/>
            <person name="Jorgensen S.L."/>
            <person name="Zaremba-Niedzwiedzka K."/>
            <person name="Martijn J."/>
            <person name="Lind A.E."/>
            <person name="van Eijk R."/>
            <person name="Schleper C."/>
            <person name="Guy L."/>
            <person name="Ettema T.J."/>
        </authorList>
    </citation>
    <scope>NUCLEOTIDE SEQUENCE</scope>
</reference>
<dbReference type="PANTHER" id="PTHR30441:SF4">
    <property type="entry name" value="PROTEIN ASMA"/>
    <property type="match status" value="1"/>
</dbReference>
<gene>
    <name evidence="1" type="ORF">LCGC14_1667990</name>
</gene>